<evidence type="ECO:0000256" key="9">
    <source>
        <dbReference type="ARBA" id="ARBA00023004"/>
    </source>
</evidence>
<dbReference type="SUPFAM" id="SSF52833">
    <property type="entry name" value="Thioredoxin-like"/>
    <property type="match status" value="1"/>
</dbReference>
<comment type="similarity">
    <text evidence="3">Belongs to the complex I 75 kDa subunit family.</text>
</comment>
<name>A0AA48H3Q6_9BACT</name>
<keyword evidence="4" id="KW-0004">4Fe-4S</keyword>
<dbReference type="PROSITE" id="PS51085">
    <property type="entry name" value="2FE2S_FER_2"/>
    <property type="match status" value="1"/>
</dbReference>
<organism evidence="17 18">
    <name type="scientific">Mesoterricola sediminis</name>
    <dbReference type="NCBI Taxonomy" id="2927980"/>
    <lineage>
        <taxon>Bacteria</taxon>
        <taxon>Pseudomonadati</taxon>
        <taxon>Acidobacteriota</taxon>
        <taxon>Holophagae</taxon>
        <taxon>Holophagales</taxon>
        <taxon>Holophagaceae</taxon>
        <taxon>Mesoterricola</taxon>
    </lineage>
</organism>
<dbReference type="PROSITE" id="PS00641">
    <property type="entry name" value="COMPLEX1_75K_1"/>
    <property type="match status" value="1"/>
</dbReference>
<feature type="domain" description="4Fe-4S ferredoxin-type" evidence="15">
    <location>
        <begin position="139"/>
        <end position="169"/>
    </location>
</feature>
<feature type="domain" description="4Fe-4S His(Cys)3-ligated-type" evidence="16">
    <location>
        <begin position="80"/>
        <end position="119"/>
    </location>
</feature>
<dbReference type="SUPFAM" id="SSF54862">
    <property type="entry name" value="4Fe-4S ferredoxins"/>
    <property type="match status" value="1"/>
</dbReference>
<dbReference type="PROSITE" id="PS00198">
    <property type="entry name" value="4FE4S_FER_1"/>
    <property type="match status" value="1"/>
</dbReference>
<dbReference type="NCBIfam" id="TIGR02512">
    <property type="entry name" value="FeFe_hydrog_A"/>
    <property type="match status" value="1"/>
</dbReference>
<dbReference type="InterPro" id="IPR017896">
    <property type="entry name" value="4Fe4S_Fe-S-bd"/>
</dbReference>
<dbReference type="Proteomes" id="UP001228113">
    <property type="component" value="Chromosome"/>
</dbReference>
<dbReference type="AlphaFoldDB" id="A0AA48H3Q6"/>
<keyword evidence="11" id="KW-0520">NAD</keyword>
<dbReference type="FunFam" id="3.30.70.20:FF:000035">
    <property type="entry name" value="Iron hydrogenase 1"/>
    <property type="match status" value="1"/>
</dbReference>
<evidence type="ECO:0000256" key="11">
    <source>
        <dbReference type="ARBA" id="ARBA00023027"/>
    </source>
</evidence>
<comment type="cofactor">
    <cofactor evidence="13">
        <name>[2Fe-2S] cluster</name>
        <dbReference type="ChEBI" id="CHEBI:190135"/>
    </cofactor>
</comment>
<dbReference type="CDD" id="cd02980">
    <property type="entry name" value="TRX_Fd_family"/>
    <property type="match status" value="1"/>
</dbReference>
<dbReference type="SUPFAM" id="SSF53920">
    <property type="entry name" value="Fe-only hydrogenase"/>
    <property type="match status" value="1"/>
</dbReference>
<keyword evidence="8" id="KW-1278">Translocase</keyword>
<evidence type="ECO:0000259" key="16">
    <source>
        <dbReference type="PROSITE" id="PS51839"/>
    </source>
</evidence>
<dbReference type="InterPro" id="IPR009016">
    <property type="entry name" value="Fe_hydrogenase"/>
</dbReference>
<dbReference type="PROSITE" id="PS51379">
    <property type="entry name" value="4FE4S_FER_2"/>
    <property type="match status" value="2"/>
</dbReference>
<dbReference type="Pfam" id="PF02256">
    <property type="entry name" value="Fe_hyd_SSU"/>
    <property type="match status" value="1"/>
</dbReference>
<dbReference type="SUPFAM" id="SSF54292">
    <property type="entry name" value="2Fe-2S ferredoxin-like"/>
    <property type="match status" value="1"/>
</dbReference>
<feature type="domain" description="2Fe-2S ferredoxin-type" evidence="14">
    <location>
        <begin position="3"/>
        <end position="80"/>
    </location>
</feature>
<evidence type="ECO:0000256" key="3">
    <source>
        <dbReference type="ARBA" id="ARBA00005404"/>
    </source>
</evidence>
<keyword evidence="10" id="KW-0411">Iron-sulfur</keyword>
<evidence type="ECO:0000313" key="18">
    <source>
        <dbReference type="Proteomes" id="UP001228113"/>
    </source>
</evidence>
<evidence type="ECO:0000259" key="14">
    <source>
        <dbReference type="PROSITE" id="PS51085"/>
    </source>
</evidence>
<dbReference type="InterPro" id="IPR036010">
    <property type="entry name" value="2Fe-2S_ferredoxin-like_sf"/>
</dbReference>
<dbReference type="SMART" id="SM00902">
    <property type="entry name" value="Fe_hyd_SSU"/>
    <property type="match status" value="1"/>
</dbReference>
<dbReference type="Gene3D" id="3.30.70.20">
    <property type="match status" value="1"/>
</dbReference>
<proteinExistence type="inferred from homology"/>
<dbReference type="Pfam" id="PF13510">
    <property type="entry name" value="Fer2_4"/>
    <property type="match status" value="1"/>
</dbReference>
<evidence type="ECO:0000256" key="12">
    <source>
        <dbReference type="ARBA" id="ARBA00023136"/>
    </source>
</evidence>
<gene>
    <name evidence="17" type="ORF">METESE_03910</name>
</gene>
<dbReference type="InterPro" id="IPR019574">
    <property type="entry name" value="NADH_UbQ_OxRdtase_Gsu_4Fe4S-bd"/>
</dbReference>
<dbReference type="PROSITE" id="PS51839">
    <property type="entry name" value="4FE4S_HC3"/>
    <property type="match status" value="1"/>
</dbReference>
<comment type="cofactor">
    <cofactor evidence="1">
        <name>[4Fe-4S] cluster</name>
        <dbReference type="ChEBI" id="CHEBI:49883"/>
    </cofactor>
</comment>
<dbReference type="KEGG" id="msea:METESE_03910"/>
<evidence type="ECO:0000259" key="15">
    <source>
        <dbReference type="PROSITE" id="PS51379"/>
    </source>
</evidence>
<dbReference type="InterPro" id="IPR004108">
    <property type="entry name" value="Fe_hydrogenase_lsu_C"/>
</dbReference>
<dbReference type="Pfam" id="PF01257">
    <property type="entry name" value="2Fe-2S_thioredx"/>
    <property type="match status" value="1"/>
</dbReference>
<evidence type="ECO:0000256" key="2">
    <source>
        <dbReference type="ARBA" id="ARBA00004370"/>
    </source>
</evidence>
<evidence type="ECO:0000256" key="5">
    <source>
        <dbReference type="ARBA" id="ARBA00022714"/>
    </source>
</evidence>
<dbReference type="Gene3D" id="3.40.950.10">
    <property type="entry name" value="Fe-only Hydrogenase (Larger Subunit), Chain L, domain 3"/>
    <property type="match status" value="1"/>
</dbReference>
<dbReference type="GO" id="GO:0051539">
    <property type="term" value="F:4 iron, 4 sulfur cluster binding"/>
    <property type="evidence" value="ECO:0007669"/>
    <property type="project" value="UniProtKB-KW"/>
</dbReference>
<evidence type="ECO:0000256" key="7">
    <source>
        <dbReference type="ARBA" id="ARBA00022737"/>
    </source>
</evidence>
<dbReference type="Gene3D" id="3.40.30.10">
    <property type="entry name" value="Glutaredoxin"/>
    <property type="match status" value="1"/>
</dbReference>
<dbReference type="SMART" id="SM00929">
    <property type="entry name" value="NADH-G_4Fe-4S_3"/>
    <property type="match status" value="1"/>
</dbReference>
<dbReference type="Pfam" id="PF02906">
    <property type="entry name" value="Fe_hyd_lg_C"/>
    <property type="match status" value="1"/>
</dbReference>
<keyword evidence="9" id="KW-0408">Iron</keyword>
<keyword evidence="7" id="KW-0677">Repeat</keyword>
<feature type="domain" description="4Fe-4S ferredoxin-type" evidence="15">
    <location>
        <begin position="183"/>
        <end position="211"/>
    </location>
</feature>
<evidence type="ECO:0000256" key="4">
    <source>
        <dbReference type="ARBA" id="ARBA00022485"/>
    </source>
</evidence>
<sequence length="674" mass="72363">MSDTKTLTIDGFKVAIQGERNLLEVIRKAHIELPTFCYHSELSIYGACRLCVVEVEGRGAVAACSTPPEAGMRVRTQTGPVRELRRVNLELLLASGRHDCPTCGKSGSCKLQSLAQRLGVDRVRFKAPVEDKPLDLSSHGLVRDPNKCVLCGDCVRVCQEIQGLGVLDFTGRGSNVTVAPAFHKGMADVECVQCGQCAAVCPTGAITVRQDVEAVRAAIADPAKTVVVQVAPAVRVALGEPFGLEADPHLMGRTVAALRRLGFAKVFDTAFAADLTIMEEGREFLERRAKGEKLPLFTSCCPAWVQFMEQEGAAELANLSTCRSPQQMFGSLAKDLLPDELGVAREDLVVVAIMPCTAKKSEARRPEFAQDGNPDVDYVLTTQELVRMIQESGLALGEMEPEGMDMPFGLKTGAGIIFGNSGGVTEAVLRNVAGLLGGEAVIEEVRSARGRRTATLELPDGPLRIAVVHGLANARALLEDVRAGREQVDFVEVMACPGGCAGGAGQPTKTSGKTGERRAQELRRLDAAMDLRIPHQNGQVSKVYADRLGEPNSPEAHHLLHTHYAVRKRIQGEGIALTGEGHGRIPVTVCVGTTCHLRGSQKLLQELLGRVEAAEAEERVEIRATFCMEACDRGPTVKVAGHVLHRATADQAMDLLMRVLAGDLAPVEETHACH</sequence>
<dbReference type="GO" id="GO:0008901">
    <property type="term" value="F:ferredoxin hydrogenase activity"/>
    <property type="evidence" value="ECO:0007669"/>
    <property type="project" value="InterPro"/>
</dbReference>
<evidence type="ECO:0000256" key="13">
    <source>
        <dbReference type="ARBA" id="ARBA00034078"/>
    </source>
</evidence>
<dbReference type="Gene3D" id="3.40.50.1780">
    <property type="match status" value="1"/>
</dbReference>
<evidence type="ECO:0000256" key="10">
    <source>
        <dbReference type="ARBA" id="ARBA00023014"/>
    </source>
</evidence>
<dbReference type="InterPro" id="IPR013352">
    <property type="entry name" value="Fe_hydrogenase_subset"/>
</dbReference>
<dbReference type="Gene3D" id="3.10.20.740">
    <property type="match status" value="1"/>
</dbReference>
<dbReference type="InterPro" id="IPR050340">
    <property type="entry name" value="Cytosolic_Fe-S_CAF"/>
</dbReference>
<dbReference type="PANTHER" id="PTHR11615">
    <property type="entry name" value="NITRATE, FORMATE, IRON DEHYDROGENASE"/>
    <property type="match status" value="1"/>
</dbReference>
<dbReference type="Pfam" id="PF12838">
    <property type="entry name" value="Fer4_7"/>
    <property type="match status" value="1"/>
</dbReference>
<dbReference type="GO" id="GO:0005506">
    <property type="term" value="F:iron ion binding"/>
    <property type="evidence" value="ECO:0007669"/>
    <property type="project" value="InterPro"/>
</dbReference>
<evidence type="ECO:0000256" key="1">
    <source>
        <dbReference type="ARBA" id="ARBA00001966"/>
    </source>
</evidence>
<dbReference type="EMBL" id="AP027081">
    <property type="protein sequence ID" value="BDU75433.1"/>
    <property type="molecule type" value="Genomic_DNA"/>
</dbReference>
<keyword evidence="6" id="KW-0479">Metal-binding</keyword>
<dbReference type="CDD" id="cd00207">
    <property type="entry name" value="fer2"/>
    <property type="match status" value="1"/>
</dbReference>
<reference evidence="17" key="1">
    <citation type="journal article" date="2023" name="Int. J. Syst. Evol. Microbiol.">
        <title>Mesoterricola silvestris gen. nov., sp. nov., Mesoterricola sediminis sp. nov., Geothrix oryzae sp. nov., Geothrix edaphica sp. nov., Geothrix rubra sp. nov., and Geothrix limicola sp. nov., six novel members of Acidobacteriota isolated from soils.</title>
        <authorList>
            <person name="Itoh H."/>
            <person name="Sugisawa Y."/>
            <person name="Mise K."/>
            <person name="Xu Z."/>
            <person name="Kuniyasu M."/>
            <person name="Ushijima N."/>
            <person name="Kawano K."/>
            <person name="Kobayashi E."/>
            <person name="Shiratori Y."/>
            <person name="Masuda Y."/>
            <person name="Senoo K."/>
        </authorList>
    </citation>
    <scope>NUCLEOTIDE SEQUENCE</scope>
    <source>
        <strain evidence="17">W786</strain>
    </source>
</reference>
<keyword evidence="18" id="KW-1185">Reference proteome</keyword>
<dbReference type="GO" id="GO:0042773">
    <property type="term" value="P:ATP synthesis coupled electron transport"/>
    <property type="evidence" value="ECO:0007669"/>
    <property type="project" value="InterPro"/>
</dbReference>
<dbReference type="RefSeq" id="WP_316410962.1">
    <property type="nucleotide sequence ID" value="NZ_AP027081.1"/>
</dbReference>
<evidence type="ECO:0000313" key="17">
    <source>
        <dbReference type="EMBL" id="BDU75433.1"/>
    </source>
</evidence>
<evidence type="ECO:0000256" key="6">
    <source>
        <dbReference type="ARBA" id="ARBA00022723"/>
    </source>
</evidence>
<evidence type="ECO:0000256" key="8">
    <source>
        <dbReference type="ARBA" id="ARBA00022967"/>
    </source>
</evidence>
<dbReference type="InterPro" id="IPR003149">
    <property type="entry name" value="Fe_hydrogenase_ssu"/>
</dbReference>
<comment type="subcellular location">
    <subcellularLocation>
        <location evidence="2">Membrane</location>
    </subcellularLocation>
</comment>
<keyword evidence="12" id="KW-0472">Membrane</keyword>
<protein>
    <submittedName>
        <fullName evidence="17">Iron hydrogenase</fullName>
    </submittedName>
</protein>
<dbReference type="InterPro" id="IPR036991">
    <property type="entry name" value="Fe_hydrogenase_ssu_sf"/>
</dbReference>
<dbReference type="FunFam" id="3.10.20.740:FF:000004">
    <property type="entry name" value="NADH-quinone oxidoreductase"/>
    <property type="match status" value="1"/>
</dbReference>
<dbReference type="Pfam" id="PF10588">
    <property type="entry name" value="NADH-G_4Fe-4S_3"/>
    <property type="match status" value="1"/>
</dbReference>
<dbReference type="InterPro" id="IPR000283">
    <property type="entry name" value="NADH_UbQ_OxRdtase_75kDa_su_CS"/>
</dbReference>
<dbReference type="GO" id="GO:0016020">
    <property type="term" value="C:membrane"/>
    <property type="evidence" value="ECO:0007669"/>
    <property type="project" value="UniProtKB-SubCell"/>
</dbReference>
<dbReference type="GO" id="GO:0051537">
    <property type="term" value="F:2 iron, 2 sulfur cluster binding"/>
    <property type="evidence" value="ECO:0007669"/>
    <property type="project" value="UniProtKB-KW"/>
</dbReference>
<dbReference type="InterPro" id="IPR017900">
    <property type="entry name" value="4Fe4S_Fe_S_CS"/>
</dbReference>
<accession>A0AA48H3Q6</accession>
<dbReference type="GO" id="GO:0008137">
    <property type="term" value="F:NADH dehydrogenase (ubiquinone) activity"/>
    <property type="evidence" value="ECO:0007669"/>
    <property type="project" value="InterPro"/>
</dbReference>
<dbReference type="Gene3D" id="4.10.260.20">
    <property type="entry name" value="Iron hydrogenase, small subunit"/>
    <property type="match status" value="1"/>
</dbReference>
<dbReference type="InterPro" id="IPR001041">
    <property type="entry name" value="2Fe-2S_ferredoxin-type"/>
</dbReference>
<keyword evidence="5" id="KW-0001">2Fe-2S</keyword>
<dbReference type="InterPro" id="IPR036249">
    <property type="entry name" value="Thioredoxin-like_sf"/>
</dbReference>